<dbReference type="FunFam" id="3.40.1160.10:FF:000004">
    <property type="entry name" value="Acetylglutamate kinase"/>
    <property type="match status" value="1"/>
</dbReference>
<dbReference type="NCBIfam" id="TIGR00761">
    <property type="entry name" value="argB"/>
    <property type="match status" value="1"/>
</dbReference>
<dbReference type="Gene3D" id="3.40.1160.10">
    <property type="entry name" value="Acetylglutamate kinase-like"/>
    <property type="match status" value="1"/>
</dbReference>
<keyword evidence="8" id="KW-0963">Cytoplasm</keyword>
<dbReference type="PANTHER" id="PTHR23342">
    <property type="entry name" value="N-ACETYLGLUTAMATE SYNTHASE"/>
    <property type="match status" value="1"/>
</dbReference>
<dbReference type="GO" id="GO:0003991">
    <property type="term" value="F:acetylglutamate kinase activity"/>
    <property type="evidence" value="ECO:0007669"/>
    <property type="project" value="UniProtKB-UniRule"/>
</dbReference>
<keyword evidence="2 8" id="KW-0055">Arginine biosynthesis</keyword>
<feature type="domain" description="Aspartate/glutamate/uridylate kinase" evidence="9">
    <location>
        <begin position="21"/>
        <end position="259"/>
    </location>
</feature>
<evidence type="ECO:0000256" key="6">
    <source>
        <dbReference type="ARBA" id="ARBA00022777"/>
    </source>
</evidence>
<sequence length="283" mass="30830">MKDRASVLLEALPYIQRFYGKVLVTKISGSLIEDEKIRNSIYQDLVLLNFVGMKPVVVHGGGSEISREMEKEGKKPEFIEGLRVTDEETIEILHKSLGGKINKEIVLGLEKNGGLALGISGIDGNLVQAEKIESEEELGFVGEVEKINPEIIEYLIDKNYIPVIAPMGADREGNSLNLNADIVAAELASSLNAEKLILLTTVAGVLKDPNDEDSLISKLSLKEAEEMVKKENVTKGMIPKIRACIECVESGVNRAHIIDGTTPHTLLLELLTESGIGTMIEKG</sequence>
<evidence type="ECO:0000256" key="2">
    <source>
        <dbReference type="ARBA" id="ARBA00022571"/>
    </source>
</evidence>
<evidence type="ECO:0000256" key="3">
    <source>
        <dbReference type="ARBA" id="ARBA00022605"/>
    </source>
</evidence>
<dbReference type="HAMAP" id="MF_00082">
    <property type="entry name" value="ArgB"/>
    <property type="match status" value="1"/>
</dbReference>
<comment type="caution">
    <text evidence="10">The sequence shown here is derived from an EMBL/GenBank/DDBJ whole genome shotgun (WGS) entry which is preliminary data.</text>
</comment>
<feature type="site" description="Transition state stabilizer" evidence="8">
    <location>
        <position position="240"/>
    </location>
</feature>
<dbReference type="PATRIC" id="fig|1698268.3.peg.254"/>
<feature type="binding site" evidence="8">
    <location>
        <position position="83"/>
    </location>
    <ligand>
        <name>substrate</name>
    </ligand>
</feature>
<dbReference type="EC" id="2.7.2.8" evidence="8"/>
<dbReference type="SUPFAM" id="SSF53633">
    <property type="entry name" value="Carbamate kinase-like"/>
    <property type="match status" value="1"/>
</dbReference>
<evidence type="ECO:0000313" key="10">
    <source>
        <dbReference type="EMBL" id="KXA97345.1"/>
    </source>
</evidence>
<name>A0A133UT04_9EURY</name>
<protein>
    <recommendedName>
        <fullName evidence="8">Acetylglutamate kinase</fullName>
        <ecNumber evidence="8">2.7.2.8</ecNumber>
    </recommendedName>
    <alternativeName>
        <fullName evidence="8">N-acetyl-L-glutamate 5-phosphotransferase</fullName>
    </alternativeName>
    <alternativeName>
        <fullName evidence="8">NAG kinase</fullName>
        <shortName evidence="8">NAGK</shortName>
    </alternativeName>
</protein>
<accession>A0A133UT04</accession>
<dbReference type="InterPro" id="IPR041727">
    <property type="entry name" value="NAGK-C"/>
</dbReference>
<dbReference type="Proteomes" id="UP000070414">
    <property type="component" value="Unassembled WGS sequence"/>
</dbReference>
<dbReference type="Pfam" id="PF00696">
    <property type="entry name" value="AA_kinase"/>
    <property type="match status" value="1"/>
</dbReference>
<dbReference type="InterPro" id="IPR001048">
    <property type="entry name" value="Asp/Glu/Uridylate_kinase"/>
</dbReference>
<evidence type="ECO:0000256" key="4">
    <source>
        <dbReference type="ARBA" id="ARBA00022679"/>
    </source>
</evidence>
<keyword evidence="4 8" id="KW-0808">Transferase</keyword>
<feature type="binding site" evidence="8">
    <location>
        <begin position="61"/>
        <end position="62"/>
    </location>
    <ligand>
        <name>substrate</name>
    </ligand>
</feature>
<keyword evidence="3 8" id="KW-0028">Amino-acid biosynthesis</keyword>
<evidence type="ECO:0000313" key="11">
    <source>
        <dbReference type="Proteomes" id="UP000070414"/>
    </source>
</evidence>
<dbReference type="GO" id="GO:0005737">
    <property type="term" value="C:cytoplasm"/>
    <property type="evidence" value="ECO:0007669"/>
    <property type="project" value="UniProtKB-SubCell"/>
</dbReference>
<evidence type="ECO:0000256" key="5">
    <source>
        <dbReference type="ARBA" id="ARBA00022741"/>
    </source>
</evidence>
<organism evidence="10 11">
    <name type="scientific">candidate division MSBL1 archaeon SCGC-AAA259I14</name>
    <dbReference type="NCBI Taxonomy" id="1698268"/>
    <lineage>
        <taxon>Archaea</taxon>
        <taxon>Methanobacteriati</taxon>
        <taxon>Methanobacteriota</taxon>
        <taxon>candidate division MSBL1</taxon>
    </lineage>
</organism>
<feature type="binding site" evidence="8">
    <location>
        <position position="177"/>
    </location>
    <ligand>
        <name>substrate</name>
    </ligand>
</feature>
<dbReference type="InterPro" id="IPR004662">
    <property type="entry name" value="AcgluKinase_fam"/>
</dbReference>
<proteinExistence type="inferred from homology"/>
<evidence type="ECO:0000256" key="8">
    <source>
        <dbReference type="HAMAP-Rule" id="MF_00082"/>
    </source>
</evidence>
<dbReference type="GO" id="GO:0042450">
    <property type="term" value="P:L-arginine biosynthetic process via ornithine"/>
    <property type="evidence" value="ECO:0007669"/>
    <property type="project" value="UniProtKB-UniRule"/>
</dbReference>
<dbReference type="CDD" id="cd04250">
    <property type="entry name" value="AAK_NAGK-C"/>
    <property type="match status" value="1"/>
</dbReference>
<dbReference type="InterPro" id="IPR001057">
    <property type="entry name" value="Glu/AcGlu_kinase"/>
</dbReference>
<dbReference type="PIRSF" id="PIRSF000728">
    <property type="entry name" value="NAGK"/>
    <property type="match status" value="1"/>
</dbReference>
<dbReference type="PRINTS" id="PR00474">
    <property type="entry name" value="GLU5KINASE"/>
</dbReference>
<comment type="catalytic activity">
    <reaction evidence="8">
        <text>N-acetyl-L-glutamate + ATP = N-acetyl-L-glutamyl 5-phosphate + ADP</text>
        <dbReference type="Rhea" id="RHEA:14629"/>
        <dbReference type="ChEBI" id="CHEBI:30616"/>
        <dbReference type="ChEBI" id="CHEBI:44337"/>
        <dbReference type="ChEBI" id="CHEBI:57936"/>
        <dbReference type="ChEBI" id="CHEBI:456216"/>
        <dbReference type="EC" id="2.7.2.8"/>
    </reaction>
</comment>
<reference evidence="10 11" key="1">
    <citation type="journal article" date="2016" name="Sci. Rep.">
        <title>Metabolic traits of an uncultured archaeal lineage -MSBL1- from brine pools of the Red Sea.</title>
        <authorList>
            <person name="Mwirichia R."/>
            <person name="Alam I."/>
            <person name="Rashid M."/>
            <person name="Vinu M."/>
            <person name="Ba-Alawi W."/>
            <person name="Anthony Kamau A."/>
            <person name="Kamanda Ngugi D."/>
            <person name="Goker M."/>
            <person name="Klenk H.P."/>
            <person name="Bajic V."/>
            <person name="Stingl U."/>
        </authorList>
    </citation>
    <scope>NUCLEOTIDE SEQUENCE [LARGE SCALE GENOMIC DNA]</scope>
    <source>
        <strain evidence="10">SCGC-AAA259I14</strain>
    </source>
</reference>
<dbReference type="UniPathway" id="UPA00068">
    <property type="reaction ID" value="UER00107"/>
</dbReference>
<feature type="site" description="Transition state stabilizer" evidence="8">
    <location>
        <position position="26"/>
    </location>
</feature>
<dbReference type="InterPro" id="IPR036393">
    <property type="entry name" value="AceGlu_kinase-like_sf"/>
</dbReference>
<dbReference type="InterPro" id="IPR037528">
    <property type="entry name" value="ArgB"/>
</dbReference>
<comment type="similarity">
    <text evidence="8">Belongs to the acetylglutamate kinase family. ArgB subfamily.</text>
</comment>
<keyword evidence="11" id="KW-1185">Reference proteome</keyword>
<keyword evidence="5 8" id="KW-0547">Nucleotide-binding</keyword>
<comment type="subcellular location">
    <subcellularLocation>
        <location evidence="8">Cytoplasm</location>
    </subcellularLocation>
</comment>
<dbReference type="EMBL" id="LHXS01000016">
    <property type="protein sequence ID" value="KXA97345.1"/>
    <property type="molecule type" value="Genomic_DNA"/>
</dbReference>
<evidence type="ECO:0000259" key="9">
    <source>
        <dbReference type="Pfam" id="PF00696"/>
    </source>
</evidence>
<evidence type="ECO:0000256" key="7">
    <source>
        <dbReference type="ARBA" id="ARBA00022840"/>
    </source>
</evidence>
<dbReference type="GO" id="GO:0005524">
    <property type="term" value="F:ATP binding"/>
    <property type="evidence" value="ECO:0007669"/>
    <property type="project" value="UniProtKB-UniRule"/>
</dbReference>
<comment type="function">
    <text evidence="8">Catalyzes the ATP-dependent phosphorylation of N-acetyl-L-glutamate.</text>
</comment>
<gene>
    <name evidence="8" type="primary">argB</name>
    <name evidence="10" type="ORF">AKJ38_01420</name>
</gene>
<comment type="pathway">
    <text evidence="1 8">Amino-acid biosynthesis; L-arginine biosynthesis; N(2)-acetyl-L-ornithine from L-glutamate: step 2/4.</text>
</comment>
<keyword evidence="6 8" id="KW-0418">Kinase</keyword>
<dbReference type="AlphaFoldDB" id="A0A133UT04"/>
<keyword evidence="7 8" id="KW-0067">ATP-binding</keyword>
<dbReference type="PANTHER" id="PTHR23342:SF0">
    <property type="entry name" value="N-ACETYLGLUTAMATE SYNTHASE, MITOCHONDRIAL"/>
    <property type="match status" value="1"/>
</dbReference>
<evidence type="ECO:0000256" key="1">
    <source>
        <dbReference type="ARBA" id="ARBA00004828"/>
    </source>
</evidence>